<dbReference type="PANTHER" id="PTHR21581:SF6">
    <property type="entry name" value="TRAFFICKING PROTEIN PARTICLE COMPLEX SUBUNIT 12"/>
    <property type="match status" value="1"/>
</dbReference>
<keyword evidence="11" id="KW-0812">Transmembrane</keyword>
<reference evidence="13" key="1">
    <citation type="journal article" date="2021" name="PeerJ">
        <title>Extensive microbial diversity within the chicken gut microbiome revealed by metagenomics and culture.</title>
        <authorList>
            <person name="Gilroy R."/>
            <person name="Ravi A."/>
            <person name="Getino M."/>
            <person name="Pursley I."/>
            <person name="Horton D.L."/>
            <person name="Alikhan N.F."/>
            <person name="Baker D."/>
            <person name="Gharbi K."/>
            <person name="Hall N."/>
            <person name="Watson M."/>
            <person name="Adriaenssens E.M."/>
            <person name="Foster-Nyarko E."/>
            <person name="Jarju S."/>
            <person name="Secka A."/>
            <person name="Antonio M."/>
            <person name="Oren A."/>
            <person name="Chaudhuri R.R."/>
            <person name="La Ragione R."/>
            <person name="Hildebrand F."/>
            <person name="Pallen M.J."/>
        </authorList>
    </citation>
    <scope>NUCLEOTIDE SEQUENCE</scope>
    <source>
        <strain evidence="13">CHK195-9823</strain>
    </source>
</reference>
<dbReference type="EMBL" id="DXIQ01000031">
    <property type="protein sequence ID" value="HIV38385.1"/>
    <property type="molecule type" value="Genomic_DNA"/>
</dbReference>
<sequence>MSKNVKRRKKRKKKRYPILEIGIFLVLILMVGILFLVQRSNKAREEALEASRIQAEAEKEEKEKEEKTVDLSDLYSTSAILIDLDTGEVLAKRNPSQIIYPASLTKMMTVLVALENIEDISASVTLSPDIFPPLYEEGASMAGFEPGETATYQDLLYGALLPSGGECCAALAQNIAGSEEAFVEKMNEKAADLELTHTHFTNTTGLQDVNHYSSVEDIACILEETLKNQTFREIFTTKTYSVAPTNLHTQGFTFHSSMFETMEEAGIQDPYIQGGKTGFTSDAGLCLASLGEVNGKSYVLVTAHADGSHDTDPYHILDAVSVYGQLAELTQPDTITSGGETESEE</sequence>
<feature type="transmembrane region" description="Helical" evidence="11">
    <location>
        <begin position="16"/>
        <end position="37"/>
    </location>
</feature>
<keyword evidence="13" id="KW-0645">Protease</keyword>
<protein>
    <submittedName>
        <fullName evidence="13">D-alanyl-D-alanine carboxypeptidase</fullName>
    </submittedName>
</protein>
<keyword evidence="13" id="KW-0121">Carboxypeptidase</keyword>
<evidence type="ECO:0000256" key="7">
    <source>
        <dbReference type="PIRSR" id="PIRSR618044-1"/>
    </source>
</evidence>
<gene>
    <name evidence="13" type="ORF">H9747_05200</name>
</gene>
<reference evidence="13" key="2">
    <citation type="submission" date="2021-04" db="EMBL/GenBank/DDBJ databases">
        <authorList>
            <person name="Gilroy R."/>
        </authorList>
    </citation>
    <scope>NUCLEOTIDE SEQUENCE</scope>
    <source>
        <strain evidence="13">CHK195-9823</strain>
    </source>
</reference>
<evidence type="ECO:0000256" key="4">
    <source>
        <dbReference type="ARBA" id="ARBA00022960"/>
    </source>
</evidence>
<evidence type="ECO:0000256" key="9">
    <source>
        <dbReference type="RuleBase" id="RU004016"/>
    </source>
</evidence>
<evidence type="ECO:0000313" key="14">
    <source>
        <dbReference type="Proteomes" id="UP000886814"/>
    </source>
</evidence>
<dbReference type="GO" id="GO:0006508">
    <property type="term" value="P:proteolysis"/>
    <property type="evidence" value="ECO:0007669"/>
    <property type="project" value="InterPro"/>
</dbReference>
<dbReference type="PRINTS" id="PR00725">
    <property type="entry name" value="DADACBPTASE1"/>
</dbReference>
<evidence type="ECO:0000256" key="10">
    <source>
        <dbReference type="SAM" id="Coils"/>
    </source>
</evidence>
<keyword evidence="11" id="KW-0472">Membrane</keyword>
<proteinExistence type="inferred from homology"/>
<dbReference type="GO" id="GO:0071555">
    <property type="term" value="P:cell wall organization"/>
    <property type="evidence" value="ECO:0007669"/>
    <property type="project" value="UniProtKB-KW"/>
</dbReference>
<dbReference type="Pfam" id="PF00768">
    <property type="entry name" value="Peptidase_S11"/>
    <property type="match status" value="1"/>
</dbReference>
<keyword evidence="11" id="KW-1133">Transmembrane helix</keyword>
<feature type="active site" description="Acyl-ester intermediate" evidence="7">
    <location>
        <position position="103"/>
    </location>
</feature>
<evidence type="ECO:0000256" key="8">
    <source>
        <dbReference type="PIRSR" id="PIRSR618044-2"/>
    </source>
</evidence>
<evidence type="ECO:0000256" key="5">
    <source>
        <dbReference type="ARBA" id="ARBA00022984"/>
    </source>
</evidence>
<feature type="active site" description="Proton acceptor" evidence="7">
    <location>
        <position position="106"/>
    </location>
</feature>
<keyword evidence="10" id="KW-0175">Coiled coil</keyword>
<dbReference type="Proteomes" id="UP000886814">
    <property type="component" value="Unassembled WGS sequence"/>
</dbReference>
<evidence type="ECO:0000256" key="11">
    <source>
        <dbReference type="SAM" id="Phobius"/>
    </source>
</evidence>
<evidence type="ECO:0000313" key="13">
    <source>
        <dbReference type="EMBL" id="HIV38385.1"/>
    </source>
</evidence>
<dbReference type="InterPro" id="IPR012338">
    <property type="entry name" value="Beta-lactam/transpept-like"/>
</dbReference>
<evidence type="ECO:0000256" key="3">
    <source>
        <dbReference type="ARBA" id="ARBA00022801"/>
    </source>
</evidence>
<keyword evidence="6" id="KW-0961">Cell wall biogenesis/degradation</keyword>
<dbReference type="AlphaFoldDB" id="A0A9D1TEZ2"/>
<dbReference type="InterPro" id="IPR001967">
    <property type="entry name" value="Peptidase_S11_N"/>
</dbReference>
<comment type="similarity">
    <text evidence="1 9">Belongs to the peptidase S11 family.</text>
</comment>
<dbReference type="Gene3D" id="3.40.710.10">
    <property type="entry name" value="DD-peptidase/beta-lactamase superfamily"/>
    <property type="match status" value="1"/>
</dbReference>
<name>A0A9D1TEZ2_9FIRM</name>
<keyword evidence="3" id="KW-0378">Hydrolase</keyword>
<dbReference type="InterPro" id="IPR018044">
    <property type="entry name" value="Peptidase_S11"/>
</dbReference>
<feature type="active site" evidence="7">
    <location>
        <position position="163"/>
    </location>
</feature>
<dbReference type="GO" id="GO:0009252">
    <property type="term" value="P:peptidoglycan biosynthetic process"/>
    <property type="evidence" value="ECO:0007669"/>
    <property type="project" value="UniProtKB-KW"/>
</dbReference>
<evidence type="ECO:0000256" key="1">
    <source>
        <dbReference type="ARBA" id="ARBA00007164"/>
    </source>
</evidence>
<feature type="binding site" evidence="8">
    <location>
        <position position="276"/>
    </location>
    <ligand>
        <name>substrate</name>
    </ligand>
</feature>
<evidence type="ECO:0000256" key="2">
    <source>
        <dbReference type="ARBA" id="ARBA00022729"/>
    </source>
</evidence>
<dbReference type="GO" id="GO:0009002">
    <property type="term" value="F:serine-type D-Ala-D-Ala carboxypeptidase activity"/>
    <property type="evidence" value="ECO:0007669"/>
    <property type="project" value="InterPro"/>
</dbReference>
<accession>A0A9D1TEZ2</accession>
<keyword evidence="5" id="KW-0573">Peptidoglycan synthesis</keyword>
<keyword evidence="2" id="KW-0732">Signal</keyword>
<keyword evidence="4" id="KW-0133">Cell shape</keyword>
<comment type="caution">
    <text evidence="13">The sequence shown here is derived from an EMBL/GenBank/DDBJ whole genome shotgun (WGS) entry which is preliminary data.</text>
</comment>
<organism evidence="13 14">
    <name type="scientific">Candidatus Blautia stercorigallinarum</name>
    <dbReference type="NCBI Taxonomy" id="2838501"/>
    <lineage>
        <taxon>Bacteria</taxon>
        <taxon>Bacillati</taxon>
        <taxon>Bacillota</taxon>
        <taxon>Clostridia</taxon>
        <taxon>Lachnospirales</taxon>
        <taxon>Lachnospiraceae</taxon>
        <taxon>Blautia</taxon>
    </lineage>
</organism>
<feature type="domain" description="Peptidase S11 D-alanyl-D-alanine carboxypeptidase A N-terminal" evidence="12">
    <location>
        <begin position="68"/>
        <end position="305"/>
    </location>
</feature>
<dbReference type="SUPFAM" id="SSF56601">
    <property type="entry name" value="beta-lactamase/transpeptidase-like"/>
    <property type="match status" value="1"/>
</dbReference>
<dbReference type="PANTHER" id="PTHR21581">
    <property type="entry name" value="D-ALANYL-D-ALANINE CARBOXYPEPTIDASE"/>
    <property type="match status" value="1"/>
</dbReference>
<evidence type="ECO:0000256" key="6">
    <source>
        <dbReference type="ARBA" id="ARBA00023316"/>
    </source>
</evidence>
<evidence type="ECO:0000259" key="12">
    <source>
        <dbReference type="Pfam" id="PF00768"/>
    </source>
</evidence>
<dbReference type="GO" id="GO:0008360">
    <property type="term" value="P:regulation of cell shape"/>
    <property type="evidence" value="ECO:0007669"/>
    <property type="project" value="UniProtKB-KW"/>
</dbReference>
<feature type="coiled-coil region" evidence="10">
    <location>
        <begin position="40"/>
        <end position="70"/>
    </location>
</feature>